<dbReference type="AlphaFoldDB" id="A0A923LB42"/>
<gene>
    <name evidence="3" type="ORF">H8S44_04535</name>
</gene>
<dbReference type="PANTHER" id="PTHR46558:SF11">
    <property type="entry name" value="HTH-TYPE TRANSCRIPTIONAL REGULATOR XRE"/>
    <property type="match status" value="1"/>
</dbReference>
<proteinExistence type="predicted"/>
<dbReference type="GO" id="GO:0003677">
    <property type="term" value="F:DNA binding"/>
    <property type="evidence" value="ECO:0007669"/>
    <property type="project" value="UniProtKB-KW"/>
</dbReference>
<dbReference type="Proteomes" id="UP000649345">
    <property type="component" value="Unassembled WGS sequence"/>
</dbReference>
<sequence>MDTFQIGNRLRELRENIHATQQELAEALEVSHSYYSRLEEGRRGMILKTLYRLVDYYDTDANTILNIPKKEERKRGR</sequence>
<dbReference type="Gene3D" id="1.10.260.40">
    <property type="entry name" value="lambda repressor-like DNA-binding domains"/>
    <property type="match status" value="1"/>
</dbReference>
<dbReference type="PROSITE" id="PS50943">
    <property type="entry name" value="HTH_CROC1"/>
    <property type="match status" value="1"/>
</dbReference>
<reference evidence="3" key="1">
    <citation type="submission" date="2020-08" db="EMBL/GenBank/DDBJ databases">
        <title>Genome public.</title>
        <authorList>
            <person name="Liu C."/>
            <person name="Sun Q."/>
        </authorList>
    </citation>
    <scope>NUCLEOTIDE SEQUENCE</scope>
    <source>
        <strain evidence="3">NSJ-68</strain>
    </source>
</reference>
<evidence type="ECO:0000259" key="2">
    <source>
        <dbReference type="PROSITE" id="PS50943"/>
    </source>
</evidence>
<accession>A0A923LB42</accession>
<protein>
    <submittedName>
        <fullName evidence="3">Helix-turn-helix transcriptional regulator</fullName>
    </submittedName>
</protein>
<dbReference type="EMBL" id="JACOOR010000002">
    <property type="protein sequence ID" value="MBC5659037.1"/>
    <property type="molecule type" value="Genomic_DNA"/>
</dbReference>
<keyword evidence="4" id="KW-1185">Reference proteome</keyword>
<keyword evidence="1" id="KW-0238">DNA-binding</keyword>
<comment type="caution">
    <text evidence="3">The sequence shown here is derived from an EMBL/GenBank/DDBJ whole genome shotgun (WGS) entry which is preliminary data.</text>
</comment>
<dbReference type="SUPFAM" id="SSF47413">
    <property type="entry name" value="lambda repressor-like DNA-binding domains"/>
    <property type="match status" value="1"/>
</dbReference>
<organism evidence="3 4">
    <name type="scientific">Anaerosacchariphilus hominis</name>
    <dbReference type="NCBI Taxonomy" id="2763017"/>
    <lineage>
        <taxon>Bacteria</taxon>
        <taxon>Bacillati</taxon>
        <taxon>Bacillota</taxon>
        <taxon>Clostridia</taxon>
        <taxon>Lachnospirales</taxon>
        <taxon>Lachnospiraceae</taxon>
        <taxon>Anaerosacchariphilus</taxon>
    </lineage>
</organism>
<dbReference type="InterPro" id="IPR001387">
    <property type="entry name" value="Cro/C1-type_HTH"/>
</dbReference>
<dbReference type="RefSeq" id="WP_186873087.1">
    <property type="nucleotide sequence ID" value="NZ_JACOOR010000002.1"/>
</dbReference>
<evidence type="ECO:0000313" key="4">
    <source>
        <dbReference type="Proteomes" id="UP000649345"/>
    </source>
</evidence>
<feature type="domain" description="HTH cro/C1-type" evidence="2">
    <location>
        <begin position="10"/>
        <end position="64"/>
    </location>
</feature>
<dbReference type="InterPro" id="IPR010982">
    <property type="entry name" value="Lambda_DNA-bd_dom_sf"/>
</dbReference>
<evidence type="ECO:0000313" key="3">
    <source>
        <dbReference type="EMBL" id="MBC5659037.1"/>
    </source>
</evidence>
<dbReference type="Pfam" id="PF13560">
    <property type="entry name" value="HTH_31"/>
    <property type="match status" value="1"/>
</dbReference>
<evidence type="ECO:0000256" key="1">
    <source>
        <dbReference type="ARBA" id="ARBA00023125"/>
    </source>
</evidence>
<name>A0A923LB42_9FIRM</name>
<dbReference type="SMART" id="SM00530">
    <property type="entry name" value="HTH_XRE"/>
    <property type="match status" value="1"/>
</dbReference>
<dbReference type="PANTHER" id="PTHR46558">
    <property type="entry name" value="TRACRIPTIONAL REGULATORY PROTEIN-RELATED-RELATED"/>
    <property type="match status" value="1"/>
</dbReference>
<dbReference type="CDD" id="cd00093">
    <property type="entry name" value="HTH_XRE"/>
    <property type="match status" value="1"/>
</dbReference>